<proteinExistence type="predicted"/>
<comment type="caution">
    <text evidence="4">The sequence shown here is derived from an EMBL/GenBank/DDBJ whole genome shotgun (WGS) entry which is preliminary data.</text>
</comment>
<feature type="domain" description="LysM" evidence="3">
    <location>
        <begin position="103"/>
        <end position="150"/>
    </location>
</feature>
<feature type="transmembrane region" description="Helical" evidence="2">
    <location>
        <begin position="68"/>
        <end position="90"/>
    </location>
</feature>
<sequence length="153" mass="16012">MTTFIDAARRTRPAGREVAGRPLGEPVAMPRPHDRVQRASGRVVSRASGLRPAESVAACGRARRGGEWLWLASVAIFTFLIVMLVGIFGLGDAPVASGTAVVEVRAGDTLSGIAGRVAPDSDPRAVVARIVELNELDAPVAEAGRLLLVPIRG</sequence>
<evidence type="ECO:0000313" key="5">
    <source>
        <dbReference type="Proteomes" id="UP000584374"/>
    </source>
</evidence>
<dbReference type="RefSeq" id="WP_246470911.1">
    <property type="nucleotide sequence ID" value="NZ_JACHIW010000001.1"/>
</dbReference>
<dbReference type="Gene3D" id="3.10.350.10">
    <property type="entry name" value="LysM domain"/>
    <property type="match status" value="1"/>
</dbReference>
<evidence type="ECO:0000313" key="4">
    <source>
        <dbReference type="EMBL" id="MBB5156273.1"/>
    </source>
</evidence>
<keyword evidence="2" id="KW-0472">Membrane</keyword>
<dbReference type="AlphaFoldDB" id="A0A840QGH9"/>
<keyword evidence="2" id="KW-1133">Transmembrane helix</keyword>
<dbReference type="InterPro" id="IPR018392">
    <property type="entry name" value="LysM"/>
</dbReference>
<dbReference type="EMBL" id="JACHIW010000001">
    <property type="protein sequence ID" value="MBB5156273.1"/>
    <property type="molecule type" value="Genomic_DNA"/>
</dbReference>
<evidence type="ECO:0000256" key="1">
    <source>
        <dbReference type="SAM" id="MobiDB-lite"/>
    </source>
</evidence>
<dbReference type="Proteomes" id="UP000584374">
    <property type="component" value="Unassembled WGS sequence"/>
</dbReference>
<protein>
    <recommendedName>
        <fullName evidence="3">LysM domain-containing protein</fullName>
    </recommendedName>
</protein>
<evidence type="ECO:0000256" key="2">
    <source>
        <dbReference type="SAM" id="Phobius"/>
    </source>
</evidence>
<name>A0A840QGH9_9PSEU</name>
<feature type="region of interest" description="Disordered" evidence="1">
    <location>
        <begin position="1"/>
        <end position="31"/>
    </location>
</feature>
<keyword evidence="2" id="KW-0812">Transmembrane</keyword>
<gene>
    <name evidence="4" type="ORF">BJ970_003807</name>
</gene>
<accession>A0A840QGH9</accession>
<reference evidence="4 5" key="1">
    <citation type="submission" date="2020-08" db="EMBL/GenBank/DDBJ databases">
        <title>Sequencing the genomes of 1000 actinobacteria strains.</title>
        <authorList>
            <person name="Klenk H.-P."/>
        </authorList>
    </citation>
    <scope>NUCLEOTIDE SEQUENCE [LARGE SCALE GENOMIC DNA]</scope>
    <source>
        <strain evidence="4 5">DSM 45584</strain>
    </source>
</reference>
<evidence type="ECO:0000259" key="3">
    <source>
        <dbReference type="Pfam" id="PF01476"/>
    </source>
</evidence>
<dbReference type="InterPro" id="IPR036779">
    <property type="entry name" value="LysM_dom_sf"/>
</dbReference>
<organism evidence="4 5">
    <name type="scientific">Saccharopolyspora phatthalungensis</name>
    <dbReference type="NCBI Taxonomy" id="664693"/>
    <lineage>
        <taxon>Bacteria</taxon>
        <taxon>Bacillati</taxon>
        <taxon>Actinomycetota</taxon>
        <taxon>Actinomycetes</taxon>
        <taxon>Pseudonocardiales</taxon>
        <taxon>Pseudonocardiaceae</taxon>
        <taxon>Saccharopolyspora</taxon>
    </lineage>
</organism>
<dbReference type="Pfam" id="PF01476">
    <property type="entry name" value="LysM"/>
    <property type="match status" value="1"/>
</dbReference>
<keyword evidence="5" id="KW-1185">Reference proteome</keyword>